<evidence type="ECO:0000313" key="2">
    <source>
        <dbReference type="EMBL" id="QJB70464.1"/>
    </source>
</evidence>
<dbReference type="AlphaFoldDB" id="A0A6H2DQ49"/>
<dbReference type="EMBL" id="CP051217">
    <property type="protein sequence ID" value="QJB70464.1"/>
    <property type="molecule type" value="Genomic_DNA"/>
</dbReference>
<evidence type="ECO:0000256" key="1">
    <source>
        <dbReference type="SAM" id="SignalP"/>
    </source>
</evidence>
<protein>
    <submittedName>
        <fullName evidence="2">SH3 domain-containing protein</fullName>
    </submittedName>
</protein>
<dbReference type="Proteomes" id="UP000501600">
    <property type="component" value="Chromosome"/>
</dbReference>
<proteinExistence type="predicted"/>
<evidence type="ECO:0000313" key="3">
    <source>
        <dbReference type="Proteomes" id="UP000501600"/>
    </source>
</evidence>
<organism evidence="2 3">
    <name type="scientific">Parasphingorhabdus halotolerans</name>
    <dbReference type="NCBI Taxonomy" id="2725558"/>
    <lineage>
        <taxon>Bacteria</taxon>
        <taxon>Pseudomonadati</taxon>
        <taxon>Pseudomonadota</taxon>
        <taxon>Alphaproteobacteria</taxon>
        <taxon>Sphingomonadales</taxon>
        <taxon>Sphingomonadaceae</taxon>
        <taxon>Parasphingorhabdus</taxon>
    </lineage>
</organism>
<dbReference type="KEGG" id="phao:HF685_15330"/>
<name>A0A6H2DQ49_9SPHN</name>
<feature type="chain" id="PRO_5026212465" evidence="1">
    <location>
        <begin position="27"/>
        <end position="297"/>
    </location>
</feature>
<sequence>MNSKKIIAAATAGITIASLATAPALAAKGSAEAEVMKCDASHGTIAITDGDTQGWTKFGLSSPRGMLGAIVQESGCFTLHTGVDGRPANYLMSAVAGSQEEIDQTMNMAKGALTEGLVRSGAAGSVLSSVPMGGALIGMFGGLGGKKKTITAGLRLMNPSNGQTLISGSGQSQKSTIKVLSGAGWVAASQGQFGQYSSSKDGKMVASAFIEAFNSLASQAGALGAVQQVATPAAAPISSYKVAVATKMMDGPAETSAEVRDLRADTTLIPTGSKEGLFVEVTDNYGTKGWVSVEDLR</sequence>
<keyword evidence="3" id="KW-1185">Reference proteome</keyword>
<gene>
    <name evidence="2" type="ORF">HF685_15330</name>
</gene>
<dbReference type="RefSeq" id="WP_168820809.1">
    <property type="nucleotide sequence ID" value="NZ_CP051217.1"/>
</dbReference>
<accession>A0A6H2DQ49</accession>
<keyword evidence="1" id="KW-0732">Signal</keyword>
<feature type="signal peptide" evidence="1">
    <location>
        <begin position="1"/>
        <end position="26"/>
    </location>
</feature>
<reference evidence="2 3" key="1">
    <citation type="submission" date="2020-04" db="EMBL/GenBank/DDBJ databases">
        <title>Genome sequence for Sphingorhabdus sp. strain M1.</title>
        <authorList>
            <person name="Park S.-J."/>
        </authorList>
    </citation>
    <scope>NUCLEOTIDE SEQUENCE [LARGE SCALE GENOMIC DNA]</scope>
    <source>
        <strain evidence="2 3">JK6</strain>
    </source>
</reference>